<evidence type="ECO:0000313" key="2">
    <source>
        <dbReference type="Proteomes" id="UP000299102"/>
    </source>
</evidence>
<dbReference type="Proteomes" id="UP000299102">
    <property type="component" value="Unassembled WGS sequence"/>
</dbReference>
<dbReference type="EMBL" id="BGZK01000941">
    <property type="protein sequence ID" value="GBP65829.1"/>
    <property type="molecule type" value="Genomic_DNA"/>
</dbReference>
<sequence length="101" mass="11387">MENKLYKNKKQMSTRCPFRSHRRSQLCACVEWYSCTERFLSHKTADPEQCNTFAITRCAICDQVCEVERRAGETAAAPSSVERAVARVGARANCAGARRDP</sequence>
<dbReference type="AlphaFoldDB" id="A0A4C1XUF3"/>
<protein>
    <submittedName>
        <fullName evidence="1">Uncharacterized protein</fullName>
    </submittedName>
</protein>
<keyword evidence="2" id="KW-1185">Reference proteome</keyword>
<evidence type="ECO:0000313" key="1">
    <source>
        <dbReference type="EMBL" id="GBP65829.1"/>
    </source>
</evidence>
<accession>A0A4C1XUF3</accession>
<gene>
    <name evidence="1" type="ORF">EVAR_85094_1</name>
</gene>
<reference evidence="1 2" key="1">
    <citation type="journal article" date="2019" name="Commun. Biol.">
        <title>The bagworm genome reveals a unique fibroin gene that provides high tensile strength.</title>
        <authorList>
            <person name="Kono N."/>
            <person name="Nakamura H."/>
            <person name="Ohtoshi R."/>
            <person name="Tomita M."/>
            <person name="Numata K."/>
            <person name="Arakawa K."/>
        </authorList>
    </citation>
    <scope>NUCLEOTIDE SEQUENCE [LARGE SCALE GENOMIC DNA]</scope>
</reference>
<organism evidence="1 2">
    <name type="scientific">Eumeta variegata</name>
    <name type="common">Bagworm moth</name>
    <name type="synonym">Eumeta japonica</name>
    <dbReference type="NCBI Taxonomy" id="151549"/>
    <lineage>
        <taxon>Eukaryota</taxon>
        <taxon>Metazoa</taxon>
        <taxon>Ecdysozoa</taxon>
        <taxon>Arthropoda</taxon>
        <taxon>Hexapoda</taxon>
        <taxon>Insecta</taxon>
        <taxon>Pterygota</taxon>
        <taxon>Neoptera</taxon>
        <taxon>Endopterygota</taxon>
        <taxon>Lepidoptera</taxon>
        <taxon>Glossata</taxon>
        <taxon>Ditrysia</taxon>
        <taxon>Tineoidea</taxon>
        <taxon>Psychidae</taxon>
        <taxon>Oiketicinae</taxon>
        <taxon>Eumeta</taxon>
    </lineage>
</organism>
<name>A0A4C1XUF3_EUMVA</name>
<proteinExistence type="predicted"/>
<comment type="caution">
    <text evidence="1">The sequence shown here is derived from an EMBL/GenBank/DDBJ whole genome shotgun (WGS) entry which is preliminary data.</text>
</comment>